<name>A0A8J4Q2R3_9ROSI</name>
<gene>
    <name evidence="1" type="ORF">CMV_030783</name>
</gene>
<keyword evidence="2" id="KW-1185">Reference proteome</keyword>
<reference evidence="1" key="1">
    <citation type="submission" date="2020-03" db="EMBL/GenBank/DDBJ databases">
        <title>Castanea mollissima Vanexum genome sequencing.</title>
        <authorList>
            <person name="Staton M."/>
        </authorList>
    </citation>
    <scope>NUCLEOTIDE SEQUENCE</scope>
    <source>
        <tissue evidence="1">Leaf</tissue>
    </source>
</reference>
<accession>A0A8J4Q2R3</accession>
<dbReference type="EMBL" id="JRKL02013757">
    <property type="protein sequence ID" value="KAF3942573.1"/>
    <property type="molecule type" value="Genomic_DNA"/>
</dbReference>
<sequence>MTSAANLFCPVMNIGYQHDTESTSNNRTWTWQEPKIKQVGWNCLNWLSLISKAIALKLLFENWLGGLLCIIHGRRGMLSSTQGR</sequence>
<proteinExistence type="predicted"/>
<organism evidence="1 2">
    <name type="scientific">Castanea mollissima</name>
    <name type="common">Chinese chestnut</name>
    <dbReference type="NCBI Taxonomy" id="60419"/>
    <lineage>
        <taxon>Eukaryota</taxon>
        <taxon>Viridiplantae</taxon>
        <taxon>Streptophyta</taxon>
        <taxon>Embryophyta</taxon>
        <taxon>Tracheophyta</taxon>
        <taxon>Spermatophyta</taxon>
        <taxon>Magnoliopsida</taxon>
        <taxon>eudicotyledons</taxon>
        <taxon>Gunneridae</taxon>
        <taxon>Pentapetalae</taxon>
        <taxon>rosids</taxon>
        <taxon>fabids</taxon>
        <taxon>Fagales</taxon>
        <taxon>Fagaceae</taxon>
        <taxon>Castanea</taxon>
    </lineage>
</organism>
<dbReference type="AlphaFoldDB" id="A0A8J4Q2R3"/>
<dbReference type="Proteomes" id="UP000737018">
    <property type="component" value="Unassembled WGS sequence"/>
</dbReference>
<dbReference type="OrthoDB" id="10517015at2759"/>
<evidence type="ECO:0000313" key="2">
    <source>
        <dbReference type="Proteomes" id="UP000737018"/>
    </source>
</evidence>
<evidence type="ECO:0000313" key="1">
    <source>
        <dbReference type="EMBL" id="KAF3942573.1"/>
    </source>
</evidence>
<protein>
    <submittedName>
        <fullName evidence="1">Uncharacterized protein</fullName>
    </submittedName>
</protein>
<comment type="caution">
    <text evidence="1">The sequence shown here is derived from an EMBL/GenBank/DDBJ whole genome shotgun (WGS) entry which is preliminary data.</text>
</comment>